<feature type="transmembrane region" description="Helical" evidence="5">
    <location>
        <begin position="397"/>
        <end position="421"/>
    </location>
</feature>
<dbReference type="Pfam" id="PF04932">
    <property type="entry name" value="Wzy_C"/>
    <property type="match status" value="1"/>
</dbReference>
<dbReference type="PANTHER" id="PTHR37422:SF23">
    <property type="entry name" value="TEICHURONIC ACID BIOSYNTHESIS PROTEIN TUAE"/>
    <property type="match status" value="1"/>
</dbReference>
<feature type="transmembrane region" description="Helical" evidence="5">
    <location>
        <begin position="433"/>
        <end position="452"/>
    </location>
</feature>
<reference evidence="7 8" key="1">
    <citation type="submission" date="2019-12" db="EMBL/GenBank/DDBJ databases">
        <title>Genomic-based taxomic classification of the family Erythrobacteraceae.</title>
        <authorList>
            <person name="Xu L."/>
        </authorList>
    </citation>
    <scope>NUCLEOTIDE SEQUENCE [LARGE SCALE GENOMIC DNA]</scope>
    <source>
        <strain evidence="7 8">MCCC 1K02066</strain>
    </source>
</reference>
<dbReference type="RefSeq" id="WP_160745125.1">
    <property type="nucleotide sequence ID" value="NZ_WTYK01000001.1"/>
</dbReference>
<comment type="subcellular location">
    <subcellularLocation>
        <location evidence="1">Membrane</location>
        <topology evidence="1">Multi-pass membrane protein</topology>
    </subcellularLocation>
</comment>
<feature type="domain" description="O-antigen ligase-related" evidence="6">
    <location>
        <begin position="262"/>
        <end position="409"/>
    </location>
</feature>
<keyword evidence="2 5" id="KW-0812">Transmembrane</keyword>
<evidence type="ECO:0000256" key="1">
    <source>
        <dbReference type="ARBA" id="ARBA00004141"/>
    </source>
</evidence>
<evidence type="ECO:0000256" key="5">
    <source>
        <dbReference type="SAM" id="Phobius"/>
    </source>
</evidence>
<evidence type="ECO:0000313" key="8">
    <source>
        <dbReference type="Proteomes" id="UP000469159"/>
    </source>
</evidence>
<comment type="caution">
    <text evidence="7">The sequence shown here is derived from an EMBL/GenBank/DDBJ whole genome shotgun (WGS) entry which is preliminary data.</text>
</comment>
<keyword evidence="3 5" id="KW-1133">Transmembrane helix</keyword>
<organism evidence="7 8">
    <name type="scientific">Croceibacterium soli</name>
    <dbReference type="NCBI Taxonomy" id="1739690"/>
    <lineage>
        <taxon>Bacteria</taxon>
        <taxon>Pseudomonadati</taxon>
        <taxon>Pseudomonadota</taxon>
        <taxon>Alphaproteobacteria</taxon>
        <taxon>Sphingomonadales</taxon>
        <taxon>Erythrobacteraceae</taxon>
        <taxon>Croceibacterium</taxon>
    </lineage>
</organism>
<dbReference type="PANTHER" id="PTHR37422">
    <property type="entry name" value="TEICHURONIC ACID BIOSYNTHESIS PROTEIN TUAE"/>
    <property type="match status" value="1"/>
</dbReference>
<evidence type="ECO:0000256" key="2">
    <source>
        <dbReference type="ARBA" id="ARBA00022692"/>
    </source>
</evidence>
<feature type="transmembrane region" description="Helical" evidence="5">
    <location>
        <begin position="152"/>
        <end position="173"/>
    </location>
</feature>
<feature type="transmembrane region" description="Helical" evidence="5">
    <location>
        <begin position="41"/>
        <end position="59"/>
    </location>
</feature>
<dbReference type="InterPro" id="IPR051533">
    <property type="entry name" value="WaaL-like"/>
</dbReference>
<keyword evidence="4 5" id="KW-0472">Membrane</keyword>
<name>A0A6I4UMR9_9SPHN</name>
<accession>A0A6I4UMR9</accession>
<dbReference type="AlphaFoldDB" id="A0A6I4UMR9"/>
<dbReference type="GO" id="GO:0016020">
    <property type="term" value="C:membrane"/>
    <property type="evidence" value="ECO:0007669"/>
    <property type="project" value="UniProtKB-SubCell"/>
</dbReference>
<feature type="transmembrane region" description="Helical" evidence="5">
    <location>
        <begin position="458"/>
        <end position="475"/>
    </location>
</feature>
<dbReference type="OrthoDB" id="7628239at2"/>
<feature type="transmembrane region" description="Helical" evidence="5">
    <location>
        <begin position="226"/>
        <end position="244"/>
    </location>
</feature>
<feature type="transmembrane region" description="Helical" evidence="5">
    <location>
        <begin position="65"/>
        <end position="83"/>
    </location>
</feature>
<dbReference type="EMBL" id="WTYK01000001">
    <property type="protein sequence ID" value="MXP40280.1"/>
    <property type="molecule type" value="Genomic_DNA"/>
</dbReference>
<protein>
    <recommendedName>
        <fullName evidence="6">O-antigen ligase-related domain-containing protein</fullName>
    </recommendedName>
</protein>
<sequence>MLIQLSRAALHGRHGPPIGPHQIWQMRVMAAQRENRPFETVRFGMLLALLGACFLFGGASRNDVASLLVLQPLAVICAGTFLMTPGPMRWAAIKVPMLLLGALAATMIIQLVPLPPSIWSNLPGHGSFTEIAGIVGIEQPWRPISLTPDRTLASLVGLVTPFAVLVGLASVPVENTWKVLPLLIGATALSALLALAQLAGGQSSPLYFFDVTNQGSAVGFLANRNHQAVLIAITWPMLAVWASVPTEPKQAAVKRWIAVSLAVFFLPMLIVTGSRAGLIVGTFGLVFSLLLWKRLLPKRSLGRWNRLLIPGILAIALCVIGATIALSRDVAVQRLTGISFSEESRLQYLPTLLDMARDFFPVGAGFGSFEALFRFYEPLELLRPLYLNHAHNDLVELVISGGLPVTLVLVSLLLWVGIRAITVLRASEGSRALAYGRLGLLIVISMLVSSLVDYPLRTPLMSAIFAVACGWLSAYDPGQQGHRRQASRM</sequence>
<keyword evidence="8" id="KW-1185">Reference proteome</keyword>
<evidence type="ECO:0000256" key="4">
    <source>
        <dbReference type="ARBA" id="ARBA00023136"/>
    </source>
</evidence>
<dbReference type="Proteomes" id="UP000469159">
    <property type="component" value="Unassembled WGS sequence"/>
</dbReference>
<evidence type="ECO:0000313" key="7">
    <source>
        <dbReference type="EMBL" id="MXP40280.1"/>
    </source>
</evidence>
<evidence type="ECO:0000256" key="3">
    <source>
        <dbReference type="ARBA" id="ARBA00022989"/>
    </source>
</evidence>
<evidence type="ECO:0000259" key="6">
    <source>
        <dbReference type="Pfam" id="PF04932"/>
    </source>
</evidence>
<proteinExistence type="predicted"/>
<feature type="transmembrane region" description="Helical" evidence="5">
    <location>
        <begin position="307"/>
        <end position="326"/>
    </location>
</feature>
<gene>
    <name evidence="7" type="ORF">GRI75_01305</name>
</gene>
<feature type="transmembrane region" description="Helical" evidence="5">
    <location>
        <begin position="256"/>
        <end position="272"/>
    </location>
</feature>
<dbReference type="InterPro" id="IPR007016">
    <property type="entry name" value="O-antigen_ligase-rel_domated"/>
</dbReference>
<feature type="transmembrane region" description="Helical" evidence="5">
    <location>
        <begin position="278"/>
        <end position="295"/>
    </location>
</feature>
<feature type="transmembrane region" description="Helical" evidence="5">
    <location>
        <begin position="180"/>
        <end position="199"/>
    </location>
</feature>
<feature type="transmembrane region" description="Helical" evidence="5">
    <location>
        <begin position="95"/>
        <end position="114"/>
    </location>
</feature>